<dbReference type="InterPro" id="IPR052953">
    <property type="entry name" value="Ser-rich/MCO-related"/>
</dbReference>
<dbReference type="Gene3D" id="2.60.40.420">
    <property type="entry name" value="Cupredoxins - blue copper proteins"/>
    <property type="match status" value="1"/>
</dbReference>
<sequence length="356" mass="36182">MGYGGYGAYSSPVYDAYTSTGYGAYSSPTAAAYSEYTQPATTTSAAYATATYGSGSSNWGGSGYNDCVQQCIASFGAPSSWAPTATGSSMGSYGTGATHTVVVAPTQGVLRYVPFAVNASVGDTIKFMWGANNHTVTKSSSLGVCNRSADALFTSGEQNKSFTFTQVINDTTPTFFYCATTGHCEKGMFGIINPPNAAGSPTTVNSMMSSMTANSSTMAAMWSYANNMTAGNIAASNWGGNIDMTGMEPWAQEALVENVLYMRTFIAANPETITASGEVDLSAAGGNPMMLPQDITQVLANPASSPSVAAAAPAPTASASTAASSPATTMKSAAASVTSSTVAMVFAVGLAAITLL</sequence>
<proteinExistence type="predicted"/>
<keyword evidence="2" id="KW-1185">Reference proteome</keyword>
<name>A0A067QBH5_9AGAM</name>
<dbReference type="PANTHER" id="PTHR34883">
    <property type="entry name" value="SERINE-RICH PROTEIN, PUTATIVE-RELATED-RELATED"/>
    <property type="match status" value="1"/>
</dbReference>
<organism evidence="1 2">
    <name type="scientific">Jaapia argillacea MUCL 33604</name>
    <dbReference type="NCBI Taxonomy" id="933084"/>
    <lineage>
        <taxon>Eukaryota</taxon>
        <taxon>Fungi</taxon>
        <taxon>Dikarya</taxon>
        <taxon>Basidiomycota</taxon>
        <taxon>Agaricomycotina</taxon>
        <taxon>Agaricomycetes</taxon>
        <taxon>Agaricomycetidae</taxon>
        <taxon>Jaapiales</taxon>
        <taxon>Jaapiaceae</taxon>
        <taxon>Jaapia</taxon>
    </lineage>
</organism>
<dbReference type="HOGENOM" id="CLU_038599_0_0_1"/>
<reference evidence="2" key="1">
    <citation type="journal article" date="2014" name="Proc. Natl. Acad. Sci. U.S.A.">
        <title>Extensive sampling of basidiomycete genomes demonstrates inadequacy of the white-rot/brown-rot paradigm for wood decay fungi.</title>
        <authorList>
            <person name="Riley R."/>
            <person name="Salamov A.A."/>
            <person name="Brown D.W."/>
            <person name="Nagy L.G."/>
            <person name="Floudas D."/>
            <person name="Held B.W."/>
            <person name="Levasseur A."/>
            <person name="Lombard V."/>
            <person name="Morin E."/>
            <person name="Otillar R."/>
            <person name="Lindquist E.A."/>
            <person name="Sun H."/>
            <person name="LaButti K.M."/>
            <person name="Schmutz J."/>
            <person name="Jabbour D."/>
            <person name="Luo H."/>
            <person name="Baker S.E."/>
            <person name="Pisabarro A.G."/>
            <person name="Walton J.D."/>
            <person name="Blanchette R.A."/>
            <person name="Henrissat B."/>
            <person name="Martin F."/>
            <person name="Cullen D."/>
            <person name="Hibbett D.S."/>
            <person name="Grigoriev I.V."/>
        </authorList>
    </citation>
    <scope>NUCLEOTIDE SEQUENCE [LARGE SCALE GENOMIC DNA]</scope>
    <source>
        <strain evidence="2">MUCL 33604</strain>
    </source>
</reference>
<dbReference type="OrthoDB" id="2331100at2759"/>
<dbReference type="EMBL" id="KL197713">
    <property type="protein sequence ID" value="KDQ60867.1"/>
    <property type="molecule type" value="Genomic_DNA"/>
</dbReference>
<protein>
    <recommendedName>
        <fullName evidence="3">Phytocyanin domain-containing protein</fullName>
    </recommendedName>
</protein>
<dbReference type="SUPFAM" id="SSF49503">
    <property type="entry name" value="Cupredoxins"/>
    <property type="match status" value="1"/>
</dbReference>
<dbReference type="InterPro" id="IPR008972">
    <property type="entry name" value="Cupredoxin"/>
</dbReference>
<evidence type="ECO:0008006" key="3">
    <source>
        <dbReference type="Google" id="ProtNLM"/>
    </source>
</evidence>
<dbReference type="AlphaFoldDB" id="A0A067QBH5"/>
<dbReference type="PANTHER" id="PTHR34883:SF15">
    <property type="entry name" value="EXTRACELLULAR SERINE-RICH PROTEIN"/>
    <property type="match status" value="1"/>
</dbReference>
<dbReference type="Proteomes" id="UP000027265">
    <property type="component" value="Unassembled WGS sequence"/>
</dbReference>
<dbReference type="InParanoid" id="A0A067QBH5"/>
<gene>
    <name evidence="1" type="ORF">JAAARDRAFT_124220</name>
</gene>
<dbReference type="STRING" id="933084.A0A067QBH5"/>
<evidence type="ECO:0000313" key="2">
    <source>
        <dbReference type="Proteomes" id="UP000027265"/>
    </source>
</evidence>
<evidence type="ECO:0000313" key="1">
    <source>
        <dbReference type="EMBL" id="KDQ60867.1"/>
    </source>
</evidence>
<accession>A0A067QBH5</accession>